<keyword evidence="2" id="KW-1185">Reference proteome</keyword>
<dbReference type="Proteomes" id="UP001054837">
    <property type="component" value="Unassembled WGS sequence"/>
</dbReference>
<protein>
    <submittedName>
        <fullName evidence="1">Uncharacterized protein</fullName>
    </submittedName>
</protein>
<dbReference type="InterPro" id="IPR043128">
    <property type="entry name" value="Rev_trsase/Diguanyl_cyclase"/>
</dbReference>
<proteinExistence type="predicted"/>
<sequence>MSVYSFLCPPESICEHVFTHPYMGVDFVDILDWLKNVEFLSYKVLYLDYRQSEKDEADREKITYITTEDLYEFKIMPFGLCIPLAIFDRKWTLSGLARRHNNILENIQRPLYSIKKY</sequence>
<dbReference type="EMBL" id="BPLQ01011831">
    <property type="protein sequence ID" value="GIY60656.1"/>
    <property type="molecule type" value="Genomic_DNA"/>
</dbReference>
<name>A0AAV4URW7_9ARAC</name>
<reference evidence="1 2" key="1">
    <citation type="submission" date="2021-06" db="EMBL/GenBank/DDBJ databases">
        <title>Caerostris darwini draft genome.</title>
        <authorList>
            <person name="Kono N."/>
            <person name="Arakawa K."/>
        </authorList>
    </citation>
    <scope>NUCLEOTIDE SEQUENCE [LARGE SCALE GENOMIC DNA]</scope>
</reference>
<dbReference type="SUPFAM" id="SSF56672">
    <property type="entry name" value="DNA/RNA polymerases"/>
    <property type="match status" value="1"/>
</dbReference>
<dbReference type="AlphaFoldDB" id="A0AAV4URW7"/>
<evidence type="ECO:0000313" key="2">
    <source>
        <dbReference type="Proteomes" id="UP001054837"/>
    </source>
</evidence>
<dbReference type="Gene3D" id="3.30.70.270">
    <property type="match status" value="1"/>
</dbReference>
<accession>A0AAV4URW7</accession>
<dbReference type="Gene3D" id="3.10.10.10">
    <property type="entry name" value="HIV Type 1 Reverse Transcriptase, subunit A, domain 1"/>
    <property type="match status" value="1"/>
</dbReference>
<organism evidence="1 2">
    <name type="scientific">Caerostris darwini</name>
    <dbReference type="NCBI Taxonomy" id="1538125"/>
    <lineage>
        <taxon>Eukaryota</taxon>
        <taxon>Metazoa</taxon>
        <taxon>Ecdysozoa</taxon>
        <taxon>Arthropoda</taxon>
        <taxon>Chelicerata</taxon>
        <taxon>Arachnida</taxon>
        <taxon>Araneae</taxon>
        <taxon>Araneomorphae</taxon>
        <taxon>Entelegynae</taxon>
        <taxon>Araneoidea</taxon>
        <taxon>Araneidae</taxon>
        <taxon>Caerostris</taxon>
    </lineage>
</organism>
<dbReference type="GO" id="GO:0071897">
    <property type="term" value="P:DNA biosynthetic process"/>
    <property type="evidence" value="ECO:0007669"/>
    <property type="project" value="UniProtKB-ARBA"/>
</dbReference>
<evidence type="ECO:0000313" key="1">
    <source>
        <dbReference type="EMBL" id="GIY60656.1"/>
    </source>
</evidence>
<comment type="caution">
    <text evidence="1">The sequence shown here is derived from an EMBL/GenBank/DDBJ whole genome shotgun (WGS) entry which is preliminary data.</text>
</comment>
<dbReference type="InterPro" id="IPR043502">
    <property type="entry name" value="DNA/RNA_pol_sf"/>
</dbReference>
<gene>
    <name evidence="1" type="ORF">CDAR_296161</name>
</gene>